<feature type="chain" id="PRO_5047377791" description="DUF680 domain-containing protein" evidence="2">
    <location>
        <begin position="21"/>
        <end position="64"/>
    </location>
</feature>
<gene>
    <name evidence="3" type="ORF">O7A60_29885</name>
</gene>
<feature type="region of interest" description="Disordered" evidence="1">
    <location>
        <begin position="33"/>
        <end position="64"/>
    </location>
</feature>
<reference evidence="3 4" key="1">
    <citation type="submission" date="2022-12" db="EMBL/GenBank/DDBJ databases">
        <authorList>
            <person name="Muema E."/>
        </authorList>
    </citation>
    <scope>NUCLEOTIDE SEQUENCE [LARGE SCALE GENOMIC DNA]</scope>
    <source>
        <strain evidence="4">1326</strain>
    </source>
</reference>
<dbReference type="Proteomes" id="UP001387293">
    <property type="component" value="Unassembled WGS sequence"/>
</dbReference>
<accession>A0ABU8L4N9</accession>
<keyword evidence="4" id="KW-1185">Reference proteome</keyword>
<organism evidence="3 4">
    <name type="scientific">Mesorhizobium salmacidum</name>
    <dbReference type="NCBI Taxonomy" id="3015171"/>
    <lineage>
        <taxon>Bacteria</taxon>
        <taxon>Pseudomonadati</taxon>
        <taxon>Pseudomonadota</taxon>
        <taxon>Alphaproteobacteria</taxon>
        <taxon>Hyphomicrobiales</taxon>
        <taxon>Phyllobacteriaceae</taxon>
        <taxon>Mesorhizobium</taxon>
    </lineage>
</organism>
<evidence type="ECO:0000256" key="2">
    <source>
        <dbReference type="SAM" id="SignalP"/>
    </source>
</evidence>
<evidence type="ECO:0000313" key="4">
    <source>
        <dbReference type="Proteomes" id="UP001387293"/>
    </source>
</evidence>
<dbReference type="EMBL" id="JAPYKS010000042">
    <property type="protein sequence ID" value="MEI9412925.1"/>
    <property type="molecule type" value="Genomic_DNA"/>
</dbReference>
<sequence length="64" mass="6599">MKTFLAIGAALGLSVSAASADCAYHQSTASATVDTTKTASVEKTDMTKASDAQQVKKELPPKPE</sequence>
<evidence type="ECO:0000313" key="3">
    <source>
        <dbReference type="EMBL" id="MEI9412925.1"/>
    </source>
</evidence>
<name>A0ABU8L4N9_9HYPH</name>
<evidence type="ECO:0000256" key="1">
    <source>
        <dbReference type="SAM" id="MobiDB-lite"/>
    </source>
</evidence>
<protein>
    <recommendedName>
        <fullName evidence="5">DUF680 domain-containing protein</fullName>
    </recommendedName>
</protein>
<comment type="caution">
    <text evidence="3">The sequence shown here is derived from an EMBL/GenBank/DDBJ whole genome shotgun (WGS) entry which is preliminary data.</text>
</comment>
<proteinExistence type="predicted"/>
<feature type="compositionally biased region" description="Basic and acidic residues" evidence="1">
    <location>
        <begin position="40"/>
        <end position="64"/>
    </location>
</feature>
<keyword evidence="2" id="KW-0732">Signal</keyword>
<evidence type="ECO:0008006" key="5">
    <source>
        <dbReference type="Google" id="ProtNLM"/>
    </source>
</evidence>
<dbReference type="RefSeq" id="WP_337109272.1">
    <property type="nucleotide sequence ID" value="NZ_JAPYKS010000042.1"/>
</dbReference>
<feature type="signal peptide" evidence="2">
    <location>
        <begin position="1"/>
        <end position="20"/>
    </location>
</feature>